<proteinExistence type="predicted"/>
<dbReference type="InterPro" id="IPR038765">
    <property type="entry name" value="Papain-like_cys_pep_sf"/>
</dbReference>
<feature type="domain" description="Transglutaminase-like" evidence="1">
    <location>
        <begin position="158"/>
        <end position="223"/>
    </location>
</feature>
<dbReference type="SMART" id="SM00460">
    <property type="entry name" value="TGc"/>
    <property type="match status" value="1"/>
</dbReference>
<dbReference type="Pfam" id="PF01841">
    <property type="entry name" value="Transglut_core"/>
    <property type="match status" value="1"/>
</dbReference>
<organism evidence="2 3">
    <name type="scientific">Aurantiacibacter sediminis</name>
    <dbReference type="NCBI Taxonomy" id="2793064"/>
    <lineage>
        <taxon>Bacteria</taxon>
        <taxon>Pseudomonadati</taxon>
        <taxon>Pseudomonadota</taxon>
        <taxon>Alphaproteobacteria</taxon>
        <taxon>Sphingomonadales</taxon>
        <taxon>Erythrobacteraceae</taxon>
        <taxon>Aurantiacibacter</taxon>
    </lineage>
</organism>
<dbReference type="Proteomes" id="UP000602442">
    <property type="component" value="Unassembled WGS sequence"/>
</dbReference>
<dbReference type="InterPro" id="IPR002931">
    <property type="entry name" value="Transglutaminase-like"/>
</dbReference>
<reference evidence="2 3" key="1">
    <citation type="submission" date="2020-11" db="EMBL/GenBank/DDBJ databases">
        <title>Erythrobacter sediminis sp. nov., a marine bacterium from a tidal flat of Garorim Bay.</title>
        <authorList>
            <person name="Kim D."/>
            <person name="Yoo Y."/>
            <person name="Kim J.-J."/>
        </authorList>
    </citation>
    <scope>NUCLEOTIDE SEQUENCE [LARGE SCALE GENOMIC DNA]</scope>
    <source>
        <strain evidence="2 3">JGD-13</strain>
    </source>
</reference>
<gene>
    <name evidence="2" type="ORF">I5L03_12995</name>
</gene>
<evidence type="ECO:0000313" key="2">
    <source>
        <dbReference type="EMBL" id="MBH5323499.1"/>
    </source>
</evidence>
<protein>
    <submittedName>
        <fullName evidence="2">Transglutaminase family protein</fullName>
    </submittedName>
</protein>
<evidence type="ECO:0000259" key="1">
    <source>
        <dbReference type="SMART" id="SM00460"/>
    </source>
</evidence>
<dbReference type="RefSeq" id="WP_197922475.1">
    <property type="nucleotide sequence ID" value="NZ_CAWPTA010000009.1"/>
</dbReference>
<dbReference type="Gene3D" id="2.60.40.2250">
    <property type="match status" value="1"/>
</dbReference>
<dbReference type="SUPFAM" id="SSF54001">
    <property type="entry name" value="Cysteine proteinases"/>
    <property type="match status" value="1"/>
</dbReference>
<dbReference type="EMBL" id="JAEANY010000004">
    <property type="protein sequence ID" value="MBH5323499.1"/>
    <property type="molecule type" value="Genomic_DNA"/>
</dbReference>
<name>A0ABS0N6P0_9SPHN</name>
<accession>A0ABS0N6P0</accession>
<sequence length="264" mass="29188">MILQINSSFAFQLQQPTDCLLQFEAAPLSDQRVISANTRVSDPLQFVRVPAQDEVGERIWVRADGDVEVTYEAKVEVTRDAPDMHEFRLLKPHEMPGHAVEYVFDSRYCQADRMQNFVADRFGTYTGGDKIVAMHDWIAQNITYEPGASGPATTALDTFGDRRGICRDFAHVMIALARASAIPARYTSCYAPGVSPQDFHAVAELFVEHDGDGGKWRIVDPTGMADPAETVKIGIGRDAADVSFMTTFGFAQFQSNSVDVREAA</sequence>
<comment type="caution">
    <text evidence="2">The sequence shown here is derived from an EMBL/GenBank/DDBJ whole genome shotgun (WGS) entry which is preliminary data.</text>
</comment>
<keyword evidence="3" id="KW-1185">Reference proteome</keyword>
<dbReference type="PANTHER" id="PTHR33490:SF12">
    <property type="entry name" value="BLL5557 PROTEIN"/>
    <property type="match status" value="1"/>
</dbReference>
<dbReference type="PANTHER" id="PTHR33490">
    <property type="entry name" value="BLR5614 PROTEIN-RELATED"/>
    <property type="match status" value="1"/>
</dbReference>
<dbReference type="Gene3D" id="3.10.620.30">
    <property type="match status" value="1"/>
</dbReference>
<evidence type="ECO:0000313" key="3">
    <source>
        <dbReference type="Proteomes" id="UP000602442"/>
    </source>
</evidence>